<dbReference type="PANTHER" id="PTHR37302:SF3">
    <property type="entry name" value="DAMAGE-INDUCIBLE PROTEIN DINB"/>
    <property type="match status" value="1"/>
</dbReference>
<evidence type="ECO:0000313" key="4">
    <source>
        <dbReference type="EMBL" id="VTR95834.1"/>
    </source>
</evidence>
<evidence type="ECO:0008006" key="6">
    <source>
        <dbReference type="Google" id="ProtNLM"/>
    </source>
</evidence>
<accession>A0A6P2D6R8</accession>
<dbReference type="InterPro" id="IPR034660">
    <property type="entry name" value="DinB/YfiT-like"/>
</dbReference>
<dbReference type="Proteomes" id="UP000464178">
    <property type="component" value="Chromosome"/>
</dbReference>
<dbReference type="Gene3D" id="1.20.120.450">
    <property type="entry name" value="dinb family like domain"/>
    <property type="match status" value="1"/>
</dbReference>
<reference evidence="4 5" key="1">
    <citation type="submission" date="2019-05" db="EMBL/GenBank/DDBJ databases">
        <authorList>
            <consortium name="Science for Life Laboratories"/>
        </authorList>
    </citation>
    <scope>NUCLEOTIDE SEQUENCE [LARGE SCALE GENOMIC DNA]</scope>
    <source>
        <strain evidence="4">Soil9</strain>
    </source>
</reference>
<dbReference type="RefSeq" id="WP_162670198.1">
    <property type="nucleotide sequence ID" value="NZ_LR593886.1"/>
</dbReference>
<feature type="binding site" evidence="3">
    <location>
        <position position="48"/>
    </location>
    <ligand>
        <name>a divalent metal cation</name>
        <dbReference type="ChEBI" id="CHEBI:60240"/>
    </ligand>
</feature>
<evidence type="ECO:0000313" key="5">
    <source>
        <dbReference type="Proteomes" id="UP000464178"/>
    </source>
</evidence>
<organism evidence="4 5">
    <name type="scientific">Gemmata massiliana</name>
    <dbReference type="NCBI Taxonomy" id="1210884"/>
    <lineage>
        <taxon>Bacteria</taxon>
        <taxon>Pseudomonadati</taxon>
        <taxon>Planctomycetota</taxon>
        <taxon>Planctomycetia</taxon>
        <taxon>Gemmatales</taxon>
        <taxon>Gemmataceae</taxon>
        <taxon>Gemmata</taxon>
    </lineage>
</organism>
<feature type="binding site" evidence="3">
    <location>
        <position position="130"/>
    </location>
    <ligand>
        <name>a divalent metal cation</name>
        <dbReference type="ChEBI" id="CHEBI:60240"/>
    </ligand>
</feature>
<dbReference type="SUPFAM" id="SSF109854">
    <property type="entry name" value="DinB/YfiT-like putative metalloenzymes"/>
    <property type="match status" value="1"/>
</dbReference>
<evidence type="ECO:0000256" key="3">
    <source>
        <dbReference type="PIRSR" id="PIRSR607837-1"/>
    </source>
</evidence>
<dbReference type="PANTHER" id="PTHR37302">
    <property type="entry name" value="SLR1116 PROTEIN"/>
    <property type="match status" value="1"/>
</dbReference>
<keyword evidence="2 3" id="KW-0479">Metal-binding</keyword>
<evidence type="ECO:0000256" key="1">
    <source>
        <dbReference type="ARBA" id="ARBA00008635"/>
    </source>
</evidence>
<dbReference type="InterPro" id="IPR007837">
    <property type="entry name" value="DinB"/>
</dbReference>
<feature type="binding site" evidence="3">
    <location>
        <position position="134"/>
    </location>
    <ligand>
        <name>a divalent metal cation</name>
        <dbReference type="ChEBI" id="CHEBI:60240"/>
    </ligand>
</feature>
<comment type="similarity">
    <text evidence="1">Belongs to the DinB family.</text>
</comment>
<dbReference type="GO" id="GO:0046872">
    <property type="term" value="F:metal ion binding"/>
    <property type="evidence" value="ECO:0007669"/>
    <property type="project" value="UniProtKB-KW"/>
</dbReference>
<keyword evidence="5" id="KW-1185">Reference proteome</keyword>
<gene>
    <name evidence="4" type="ORF">SOIL9_18800</name>
</gene>
<proteinExistence type="inferred from homology"/>
<dbReference type="Pfam" id="PF05163">
    <property type="entry name" value="DinB"/>
    <property type="match status" value="1"/>
</dbReference>
<dbReference type="AlphaFoldDB" id="A0A6P2D6R8"/>
<evidence type="ECO:0000256" key="2">
    <source>
        <dbReference type="ARBA" id="ARBA00022723"/>
    </source>
</evidence>
<dbReference type="EMBL" id="LR593886">
    <property type="protein sequence ID" value="VTR95834.1"/>
    <property type="molecule type" value="Genomic_DNA"/>
</dbReference>
<protein>
    <recommendedName>
        <fullName evidence="6">DinB family protein</fullName>
    </recommendedName>
</protein>
<dbReference type="KEGG" id="gms:SOIL9_18800"/>
<sequence length="168" mass="18796">MTSLADRFRTWYEYERDCNAKSLAMLGSVPSERRGAAEFQKALDKMAHLVSARQRWLHRLGGWPSSPALFPAGTAPADLAALVADIEAAWVAYLARLDEQELARELEWTAADGHRYRWNVEGMLTQTFGHAWYHRGQIALLVAALGGTAVDTDYILWCKLPQLDVPAP</sequence>
<name>A0A6P2D6R8_9BACT</name>